<dbReference type="Proteomes" id="UP001237780">
    <property type="component" value="Unassembled WGS sequence"/>
</dbReference>
<proteinExistence type="predicted"/>
<protein>
    <submittedName>
        <fullName evidence="1">Uncharacterized protein</fullName>
    </submittedName>
</protein>
<name>A0ABU0S5R5_9HYPH</name>
<evidence type="ECO:0000313" key="1">
    <source>
        <dbReference type="EMBL" id="MDQ0996103.1"/>
    </source>
</evidence>
<reference evidence="1 2" key="1">
    <citation type="submission" date="2023-07" db="EMBL/GenBank/DDBJ databases">
        <title>Comparative genomics of wheat-associated soil bacteria to identify genetic determinants of phenazine resistance.</title>
        <authorList>
            <person name="Mouncey N."/>
        </authorList>
    </citation>
    <scope>NUCLEOTIDE SEQUENCE [LARGE SCALE GENOMIC DNA]</scope>
    <source>
        <strain evidence="1 2">W4I11</strain>
    </source>
</reference>
<keyword evidence="2" id="KW-1185">Reference proteome</keyword>
<accession>A0ABU0S5R5</accession>
<comment type="caution">
    <text evidence="1">The sequence shown here is derived from an EMBL/GenBank/DDBJ whole genome shotgun (WGS) entry which is preliminary data.</text>
</comment>
<sequence>MCPWFETLELTVKFQPKHFTVRCRSNQFECMVNWTITSTLTTHLPPLLCEYIWLLHLFSGQPHMQKLVKPIICNECSVIFTEVPVEEFADSPVHCRECGAFICLWRDIIAFPQTTMGTHQPN</sequence>
<gene>
    <name evidence="1" type="ORF">QFZ34_001280</name>
</gene>
<dbReference type="EMBL" id="JAUSZT010000002">
    <property type="protein sequence ID" value="MDQ0996103.1"/>
    <property type="molecule type" value="Genomic_DNA"/>
</dbReference>
<evidence type="ECO:0000313" key="2">
    <source>
        <dbReference type="Proteomes" id="UP001237780"/>
    </source>
</evidence>
<organism evidence="1 2">
    <name type="scientific">Phyllobacterium ifriqiyense</name>
    <dbReference type="NCBI Taxonomy" id="314238"/>
    <lineage>
        <taxon>Bacteria</taxon>
        <taxon>Pseudomonadati</taxon>
        <taxon>Pseudomonadota</taxon>
        <taxon>Alphaproteobacteria</taxon>
        <taxon>Hyphomicrobiales</taxon>
        <taxon>Phyllobacteriaceae</taxon>
        <taxon>Phyllobacterium</taxon>
    </lineage>
</organism>